<dbReference type="Proteomes" id="UP000887159">
    <property type="component" value="Unassembled WGS sequence"/>
</dbReference>
<proteinExistence type="predicted"/>
<keyword evidence="2" id="KW-1185">Reference proteome</keyword>
<name>A0A8X6W974_TRICX</name>
<accession>A0A8X6W974</accession>
<gene>
    <name evidence="1" type="ORF">TNCV_3117751</name>
</gene>
<sequence length="103" mass="12065">MCFLWFRITEKYQSVEFSAKRRHPSAEQRPLILQACLRDTLLTTCPPREKKTNPTRQSITCCSKRDSIGKWVGRETRFHCPDCDVGFCAAPCFRSYHTRSNFD</sequence>
<evidence type="ECO:0000313" key="2">
    <source>
        <dbReference type="Proteomes" id="UP000887159"/>
    </source>
</evidence>
<dbReference type="EMBL" id="BMAU01021394">
    <property type="protein sequence ID" value="GFY30613.1"/>
    <property type="molecule type" value="Genomic_DNA"/>
</dbReference>
<comment type="caution">
    <text evidence="1">The sequence shown here is derived from an EMBL/GenBank/DDBJ whole genome shotgun (WGS) entry which is preliminary data.</text>
</comment>
<dbReference type="AlphaFoldDB" id="A0A8X6W974"/>
<evidence type="ECO:0008006" key="3">
    <source>
        <dbReference type="Google" id="ProtNLM"/>
    </source>
</evidence>
<organism evidence="1 2">
    <name type="scientific">Trichonephila clavipes</name>
    <name type="common">Golden silk orbweaver</name>
    <name type="synonym">Nephila clavipes</name>
    <dbReference type="NCBI Taxonomy" id="2585209"/>
    <lineage>
        <taxon>Eukaryota</taxon>
        <taxon>Metazoa</taxon>
        <taxon>Ecdysozoa</taxon>
        <taxon>Arthropoda</taxon>
        <taxon>Chelicerata</taxon>
        <taxon>Arachnida</taxon>
        <taxon>Araneae</taxon>
        <taxon>Araneomorphae</taxon>
        <taxon>Entelegynae</taxon>
        <taxon>Araneoidea</taxon>
        <taxon>Nephilidae</taxon>
        <taxon>Trichonephila</taxon>
    </lineage>
</organism>
<evidence type="ECO:0000313" key="1">
    <source>
        <dbReference type="EMBL" id="GFY30613.1"/>
    </source>
</evidence>
<reference evidence="1" key="1">
    <citation type="submission" date="2020-08" db="EMBL/GenBank/DDBJ databases">
        <title>Multicomponent nature underlies the extraordinary mechanical properties of spider dragline silk.</title>
        <authorList>
            <person name="Kono N."/>
            <person name="Nakamura H."/>
            <person name="Mori M."/>
            <person name="Yoshida Y."/>
            <person name="Ohtoshi R."/>
            <person name="Malay A.D."/>
            <person name="Moran D.A.P."/>
            <person name="Tomita M."/>
            <person name="Numata K."/>
            <person name="Arakawa K."/>
        </authorList>
    </citation>
    <scope>NUCLEOTIDE SEQUENCE</scope>
</reference>
<protein>
    <recommendedName>
        <fullName evidence="3">PiggyBac transposable element-derived protein 4 C-terminal zinc-ribbon domain-containing protein</fullName>
    </recommendedName>
</protein>